<evidence type="ECO:0000259" key="1">
    <source>
        <dbReference type="PROSITE" id="PS51186"/>
    </source>
</evidence>
<dbReference type="GO" id="GO:0016747">
    <property type="term" value="F:acyltransferase activity, transferring groups other than amino-acyl groups"/>
    <property type="evidence" value="ECO:0007669"/>
    <property type="project" value="InterPro"/>
</dbReference>
<dbReference type="InterPro" id="IPR016181">
    <property type="entry name" value="Acyl_CoA_acyltransferase"/>
</dbReference>
<dbReference type="RefSeq" id="WP_184166222.1">
    <property type="nucleotide sequence ID" value="NZ_JACHLN010000002.1"/>
</dbReference>
<keyword evidence="2" id="KW-0808">Transferase</keyword>
<reference evidence="2 3" key="1">
    <citation type="submission" date="2020-08" db="EMBL/GenBank/DDBJ databases">
        <title>Functional genomics of gut bacteria from endangered species of beetles.</title>
        <authorList>
            <person name="Carlos-Shanley C."/>
        </authorList>
    </citation>
    <scope>NUCLEOTIDE SEQUENCE [LARGE SCALE GENOMIC DNA]</scope>
    <source>
        <strain evidence="2 3">S00224</strain>
    </source>
</reference>
<dbReference type="EMBL" id="JACHLN010000002">
    <property type="protein sequence ID" value="MBB4838920.1"/>
    <property type="molecule type" value="Genomic_DNA"/>
</dbReference>
<dbReference type="SUPFAM" id="SSF55729">
    <property type="entry name" value="Acyl-CoA N-acyltransferases (Nat)"/>
    <property type="match status" value="1"/>
</dbReference>
<dbReference type="PANTHER" id="PTHR43792">
    <property type="entry name" value="GNAT FAMILY, PUTATIVE (AFU_ORTHOLOGUE AFUA_3G00765)-RELATED-RELATED"/>
    <property type="match status" value="1"/>
</dbReference>
<accession>A0A7W7K1Y3</accession>
<dbReference type="Gene3D" id="3.40.630.30">
    <property type="match status" value="1"/>
</dbReference>
<evidence type="ECO:0000313" key="3">
    <source>
        <dbReference type="Proteomes" id="UP000575241"/>
    </source>
</evidence>
<sequence>MIETERLRLRPWRPEDRPAFDAMLNTGPMMRHLGGIQPPAKMDAMFERRLNDHAHFGHCYWATELRETGELIGSCGIRIASDYPPGALVAGMPEIGWRIAEPHWGRGYAREAIEASIAWGWANLDARAIGAWTTIENQASWGLMERLGMTRRPDLDFHHQGYPPEDPVGAQIVYILTRPGTTDQDA</sequence>
<evidence type="ECO:0000313" key="2">
    <source>
        <dbReference type="EMBL" id="MBB4838920.1"/>
    </source>
</evidence>
<gene>
    <name evidence="2" type="ORF">HNP52_001989</name>
</gene>
<protein>
    <submittedName>
        <fullName evidence="2">RimJ/RimL family protein N-acetyltransferase</fullName>
    </submittedName>
</protein>
<dbReference type="PROSITE" id="PS51186">
    <property type="entry name" value="GNAT"/>
    <property type="match status" value="1"/>
</dbReference>
<dbReference type="AlphaFoldDB" id="A0A7W7K1Y3"/>
<dbReference type="Proteomes" id="UP000575241">
    <property type="component" value="Unassembled WGS sequence"/>
</dbReference>
<dbReference type="PANTHER" id="PTHR43792:SF1">
    <property type="entry name" value="N-ACETYLTRANSFERASE DOMAIN-CONTAINING PROTEIN"/>
    <property type="match status" value="1"/>
</dbReference>
<dbReference type="InterPro" id="IPR000182">
    <property type="entry name" value="GNAT_dom"/>
</dbReference>
<organism evidence="2 3">
    <name type="scientific">Sphingomonas kyeonggiensis</name>
    <dbReference type="NCBI Taxonomy" id="1268553"/>
    <lineage>
        <taxon>Bacteria</taxon>
        <taxon>Pseudomonadati</taxon>
        <taxon>Pseudomonadota</taxon>
        <taxon>Alphaproteobacteria</taxon>
        <taxon>Sphingomonadales</taxon>
        <taxon>Sphingomonadaceae</taxon>
        <taxon>Sphingomonas</taxon>
    </lineage>
</organism>
<feature type="domain" description="N-acetyltransferase" evidence="1">
    <location>
        <begin position="7"/>
        <end position="179"/>
    </location>
</feature>
<comment type="caution">
    <text evidence="2">The sequence shown here is derived from an EMBL/GenBank/DDBJ whole genome shotgun (WGS) entry which is preliminary data.</text>
</comment>
<name>A0A7W7K1Y3_9SPHN</name>
<keyword evidence="3" id="KW-1185">Reference proteome</keyword>
<dbReference type="InterPro" id="IPR051531">
    <property type="entry name" value="N-acetyltransferase"/>
</dbReference>
<dbReference type="Pfam" id="PF13302">
    <property type="entry name" value="Acetyltransf_3"/>
    <property type="match status" value="1"/>
</dbReference>
<proteinExistence type="predicted"/>